<organism evidence="3 4">
    <name type="scientific">Mycobacterium gordonae</name>
    <dbReference type="NCBI Taxonomy" id="1778"/>
    <lineage>
        <taxon>Bacteria</taxon>
        <taxon>Bacillati</taxon>
        <taxon>Actinomycetota</taxon>
        <taxon>Actinomycetes</taxon>
        <taxon>Mycobacteriales</taxon>
        <taxon>Mycobacteriaceae</taxon>
        <taxon>Mycobacterium</taxon>
    </lineage>
</organism>
<dbReference type="SUPFAM" id="SSF53448">
    <property type="entry name" value="Nucleotide-diphospho-sugar transferases"/>
    <property type="match status" value="1"/>
</dbReference>
<evidence type="ECO:0000259" key="2">
    <source>
        <dbReference type="Pfam" id="PF00535"/>
    </source>
</evidence>
<reference evidence="3 4" key="1">
    <citation type="submission" date="2016-06" db="EMBL/GenBank/DDBJ databases">
        <authorList>
            <person name="Kjaerup R.B."/>
            <person name="Dalgaard T.S."/>
            <person name="Juul-Madsen H.R."/>
        </authorList>
    </citation>
    <scope>NUCLEOTIDE SEQUENCE [LARGE SCALE GENOMIC DNA]</scope>
    <source>
        <strain evidence="3 4">1245752.6</strain>
    </source>
</reference>
<keyword evidence="1" id="KW-0812">Transmembrane</keyword>
<keyword evidence="1" id="KW-1133">Transmembrane helix</keyword>
<name>A0A1A6BGC7_MYCGO</name>
<dbReference type="PANTHER" id="PTHR43685">
    <property type="entry name" value="GLYCOSYLTRANSFERASE"/>
    <property type="match status" value="1"/>
</dbReference>
<keyword evidence="1" id="KW-0472">Membrane</keyword>
<dbReference type="PANTHER" id="PTHR43685:SF14">
    <property type="entry name" value="GLYCOSYLTRANSFERASE 2-LIKE DOMAIN-CONTAINING PROTEIN"/>
    <property type="match status" value="1"/>
</dbReference>
<dbReference type="AlphaFoldDB" id="A0A1A6BGC7"/>
<evidence type="ECO:0000256" key="1">
    <source>
        <dbReference type="SAM" id="Phobius"/>
    </source>
</evidence>
<dbReference type="Proteomes" id="UP000093757">
    <property type="component" value="Unassembled WGS sequence"/>
</dbReference>
<accession>A0A1A6BGC7</accession>
<dbReference type="InterPro" id="IPR050834">
    <property type="entry name" value="Glycosyltransf_2"/>
</dbReference>
<dbReference type="EMBL" id="MAEM01000289">
    <property type="protein sequence ID" value="OBS01417.1"/>
    <property type="molecule type" value="Genomic_DNA"/>
</dbReference>
<feature type="transmembrane region" description="Helical" evidence="1">
    <location>
        <begin position="252"/>
        <end position="272"/>
    </location>
</feature>
<evidence type="ECO:0000313" key="3">
    <source>
        <dbReference type="EMBL" id="OBS01417.1"/>
    </source>
</evidence>
<gene>
    <name evidence="3" type="ORF">A9W98_20420</name>
</gene>
<proteinExistence type="predicted"/>
<dbReference type="Gene3D" id="3.90.550.10">
    <property type="entry name" value="Spore Coat Polysaccharide Biosynthesis Protein SpsA, Chain A"/>
    <property type="match status" value="1"/>
</dbReference>
<sequence>MTEILNALSRPKLSDGAAIPSVAVVIPAYNEERFIANCLESCLRQTSLPDEIVVVNNRSTDDTENIVRRFQVANPHITIRLIAQHDHQGIIPTRNHGFDNVRSTVIGRIDADSTIADNWVETIRRCFQNPAVSAVTGPVWYYDMPFKEAVFRLDRAVRDRLHRKAKDQRFLFGSNMALRASAWRAVRHLTQLDPEDRLHEDIDLAVTLFKNNFEIEYDASLIAGVSGRRVEDSPRKFYRYAMRYLRTTKAHHVKSGAAVMTIAILLLGYFPVHTLRLLYDGENNRFTTAKLRATVRAERAPAPVASRLVVSGTGGLSTAQPQWPPAA</sequence>
<dbReference type="InterPro" id="IPR001173">
    <property type="entry name" value="Glyco_trans_2-like"/>
</dbReference>
<comment type="caution">
    <text evidence="3">The sequence shown here is derived from an EMBL/GenBank/DDBJ whole genome shotgun (WGS) entry which is preliminary data.</text>
</comment>
<protein>
    <recommendedName>
        <fullName evidence="2">Glycosyltransferase 2-like domain-containing protein</fullName>
    </recommendedName>
</protein>
<dbReference type="InterPro" id="IPR029044">
    <property type="entry name" value="Nucleotide-diphossugar_trans"/>
</dbReference>
<dbReference type="Pfam" id="PF00535">
    <property type="entry name" value="Glycos_transf_2"/>
    <property type="match status" value="1"/>
</dbReference>
<feature type="domain" description="Glycosyltransferase 2-like" evidence="2">
    <location>
        <begin position="24"/>
        <end position="182"/>
    </location>
</feature>
<dbReference type="CDD" id="cd00761">
    <property type="entry name" value="Glyco_tranf_GTA_type"/>
    <property type="match status" value="1"/>
</dbReference>
<evidence type="ECO:0000313" key="4">
    <source>
        <dbReference type="Proteomes" id="UP000093757"/>
    </source>
</evidence>
<dbReference type="OrthoDB" id="2369748at2"/>